<evidence type="ECO:0000313" key="1">
    <source>
        <dbReference type="EMBL" id="SDG05745.1"/>
    </source>
</evidence>
<organism evidence="1 2">
    <name type="scientific">Methanolobus vulcani</name>
    <dbReference type="NCBI Taxonomy" id="38026"/>
    <lineage>
        <taxon>Archaea</taxon>
        <taxon>Methanobacteriati</taxon>
        <taxon>Methanobacteriota</taxon>
        <taxon>Stenosarchaea group</taxon>
        <taxon>Methanomicrobia</taxon>
        <taxon>Methanosarcinales</taxon>
        <taxon>Methanosarcinaceae</taxon>
        <taxon>Methanolobus</taxon>
    </lineage>
</organism>
<sequence length="32" mass="3471">MKHKILKGVACMAATAVLLKAVLPKKHIKAEE</sequence>
<dbReference type="EMBL" id="FNCA01000006">
    <property type="protein sequence ID" value="SDG05745.1"/>
    <property type="molecule type" value="Genomic_DNA"/>
</dbReference>
<name>A0A7Z7FET8_9EURY</name>
<protein>
    <submittedName>
        <fullName evidence="1">Uncharacterized protein</fullName>
    </submittedName>
</protein>
<keyword evidence="2" id="KW-1185">Reference proteome</keyword>
<evidence type="ECO:0000313" key="2">
    <source>
        <dbReference type="Proteomes" id="UP000199259"/>
    </source>
</evidence>
<accession>A0A7Z7FET8</accession>
<reference evidence="1 2" key="1">
    <citation type="submission" date="2016-10" db="EMBL/GenBank/DDBJ databases">
        <authorList>
            <person name="Varghese N."/>
            <person name="Submissions S."/>
        </authorList>
    </citation>
    <scope>NUCLEOTIDE SEQUENCE [LARGE SCALE GENOMIC DNA]</scope>
    <source>
        <strain evidence="1 2">PL 12/M</strain>
    </source>
</reference>
<gene>
    <name evidence="1" type="ORF">SAMN04488589_2066</name>
</gene>
<dbReference type="Proteomes" id="UP000199259">
    <property type="component" value="Unassembled WGS sequence"/>
</dbReference>
<comment type="caution">
    <text evidence="1">The sequence shown here is derived from an EMBL/GenBank/DDBJ whole genome shotgun (WGS) entry which is preliminary data.</text>
</comment>
<proteinExistence type="predicted"/>
<dbReference type="AlphaFoldDB" id="A0A7Z7FET8"/>